<comment type="caution">
    <text evidence="2">The sequence shown here is derived from an EMBL/GenBank/DDBJ whole genome shotgun (WGS) entry which is preliminary data.</text>
</comment>
<reference evidence="3" key="1">
    <citation type="submission" date="2017-09" db="EMBL/GenBank/DDBJ databases">
        <title>Depth-based differentiation of microbial function through sediment-hosted aquifers and enrichment of novel symbionts in the deep terrestrial subsurface.</title>
        <authorList>
            <person name="Probst A.J."/>
            <person name="Ladd B."/>
            <person name="Jarett J.K."/>
            <person name="Geller-Mcgrath D.E."/>
            <person name="Sieber C.M.K."/>
            <person name="Emerson J.B."/>
            <person name="Anantharaman K."/>
            <person name="Thomas B.C."/>
            <person name="Malmstrom R."/>
            <person name="Stieglmeier M."/>
            <person name="Klingl A."/>
            <person name="Woyke T."/>
            <person name="Ryan C.M."/>
            <person name="Banfield J.F."/>
        </authorList>
    </citation>
    <scope>NUCLEOTIDE SEQUENCE [LARGE SCALE GENOMIC DNA]</scope>
</reference>
<organism evidence="2 3">
    <name type="scientific">Candidatus Falkowbacteria bacterium CG02_land_8_20_14_3_00_36_14</name>
    <dbReference type="NCBI Taxonomy" id="1974560"/>
    <lineage>
        <taxon>Bacteria</taxon>
        <taxon>Candidatus Falkowiibacteriota</taxon>
    </lineage>
</organism>
<evidence type="ECO:0000256" key="1">
    <source>
        <dbReference type="SAM" id="Phobius"/>
    </source>
</evidence>
<feature type="transmembrane region" description="Helical" evidence="1">
    <location>
        <begin position="6"/>
        <end position="25"/>
    </location>
</feature>
<keyword evidence="1" id="KW-1133">Transmembrane helix</keyword>
<accession>A0A2M7DME1</accession>
<keyword evidence="1" id="KW-0812">Transmembrane</keyword>
<evidence type="ECO:0000313" key="3">
    <source>
        <dbReference type="Proteomes" id="UP000228896"/>
    </source>
</evidence>
<dbReference type="Proteomes" id="UP000228896">
    <property type="component" value="Unassembled WGS sequence"/>
</dbReference>
<evidence type="ECO:0008006" key="4">
    <source>
        <dbReference type="Google" id="ProtNLM"/>
    </source>
</evidence>
<proteinExistence type="predicted"/>
<keyword evidence="1" id="KW-0472">Membrane</keyword>
<dbReference type="AlphaFoldDB" id="A0A2M7DME1"/>
<dbReference type="EMBL" id="PETS01000093">
    <property type="protein sequence ID" value="PIV50939.1"/>
    <property type="molecule type" value="Genomic_DNA"/>
</dbReference>
<sequence length="116" mass="12513">MRNKKIIIFIIVVILALTIGVIYIFTTNKSVKQNNNFFDNVQSSLQCAKEGESTGTCVGCVTKCCDGLKGMAHLKYESGCIKFPAPGSGSTCSKCGNGICDKQNNEDDCNCPEDCK</sequence>
<evidence type="ECO:0000313" key="2">
    <source>
        <dbReference type="EMBL" id="PIV50939.1"/>
    </source>
</evidence>
<gene>
    <name evidence="2" type="ORF">COS18_03590</name>
</gene>
<name>A0A2M7DME1_9BACT</name>
<protein>
    <recommendedName>
        <fullName evidence="4">Transmembrane protein</fullName>
    </recommendedName>
</protein>